<dbReference type="AlphaFoldDB" id="A0A1F6GFI7"/>
<dbReference type="Gene3D" id="2.60.40.3710">
    <property type="match status" value="1"/>
</dbReference>
<dbReference type="STRING" id="1817772.A2527_00405"/>
<feature type="signal peptide" evidence="2">
    <location>
        <begin position="1"/>
        <end position="23"/>
    </location>
</feature>
<evidence type="ECO:0000256" key="1">
    <source>
        <dbReference type="ARBA" id="ARBA00022729"/>
    </source>
</evidence>
<feature type="domain" description="SbsA Ig-like" evidence="3">
    <location>
        <begin position="205"/>
        <end position="304"/>
    </location>
</feature>
<evidence type="ECO:0000313" key="5">
    <source>
        <dbReference type="Proteomes" id="UP000178449"/>
    </source>
</evidence>
<evidence type="ECO:0000259" key="3">
    <source>
        <dbReference type="Pfam" id="PF13205"/>
    </source>
</evidence>
<gene>
    <name evidence="4" type="ORF">A2527_00405</name>
</gene>
<dbReference type="InterPro" id="IPR032812">
    <property type="entry name" value="SbsA_Ig"/>
</dbReference>
<proteinExistence type="predicted"/>
<accession>A0A1F6GFI7</accession>
<dbReference type="Pfam" id="PF13205">
    <property type="entry name" value="Big_5"/>
    <property type="match status" value="3"/>
</dbReference>
<feature type="domain" description="SbsA Ig-like" evidence="3">
    <location>
        <begin position="311"/>
        <end position="408"/>
    </location>
</feature>
<sequence length="903" mass="101267">MKILSRLPLVILILAFWPGSSFAQDLAGVEPLFMRWDPKTNQTDLYLLLYNNTDEVIRYAGQVEMSSGQFQKKVTFDLPFDLDKGERTIKVKIPMTTFGGGNYILIGGDYLVLSMRLFDAKSGALAAESSKYQLIIPSEQTSTGLPRPTKPWTLLFGAEPEEVAKILTMPFKRPDLSTLTPADLNQKVVWQALGDSAPWDKKLLKSVSPIAGAKGIDLRPTFQITFTEALEPASLSQERVKLVARGGKTKDQEVPLAFDLNKDQLLVRPKVDLEGLTQYRVSIDEGFVGVSGNHNKSRSWVFTTKEEEIVLEVSGTSPKNGEIDIPVKLAVSLLLSQPPNPKSIDKNKVRLMLGEQPVEGKLLLRGDQLMFLPKAPLFNETYYYFVLDGITDLKGRTLKQAYSFGFTTEKQHREIPLLEIASMYPANRTRDVGVDSEIWVRFKQKIDPATMTESAAILEADGQPVAGKWVLEDDRIRFKPEAELLYNKKYLVRVTEALKNLDGGGLRKEAGWAFITRNKVDYPDHLDENALIFSPSHEMDSYVLAKKGVLKIGVTTFEPIEQVDINGKMIKVPKETQIEFDFPYELSQRTTKFDVSVVTDAGLAKKSFTIHLGAKEEGASFKLINILAVSIIDNINNKAKDATHDAATKESITIVPQFTYRFSKEHAVGMKGIVLREKYTNKAYLSKEVSYTQLAFDWDWSDTWAGKMTNAIGWNDIRTQNDKLTLGTNKLLAETFWSITLDQPWDKETGLKQKLEIKNKNAVAKAAKIDDETDAQETNLTLTFKTNLWNLGTQFEVQNTQNQAVGKNQDFTAIKGSFKISDKWGPVSPSFKADTSIKDFNILNSTTGIKQKDVVTNYQLKATMTGWFKIVFGADYKLKKQTSNLVGSTYDVGTSTLNATYIW</sequence>
<name>A0A1F6GFI7_9PROT</name>
<dbReference type="Proteomes" id="UP000178449">
    <property type="component" value="Unassembled WGS sequence"/>
</dbReference>
<feature type="domain" description="SbsA Ig-like" evidence="3">
    <location>
        <begin position="419"/>
        <end position="516"/>
    </location>
</feature>
<keyword evidence="1 2" id="KW-0732">Signal</keyword>
<comment type="caution">
    <text evidence="4">The sequence shown here is derived from an EMBL/GenBank/DDBJ whole genome shotgun (WGS) entry which is preliminary data.</text>
</comment>
<organism evidence="4 5">
    <name type="scientific">Candidatus Lambdaproteobacteria bacterium RIFOXYD2_FULL_50_16</name>
    <dbReference type="NCBI Taxonomy" id="1817772"/>
    <lineage>
        <taxon>Bacteria</taxon>
        <taxon>Pseudomonadati</taxon>
        <taxon>Pseudomonadota</taxon>
        <taxon>Candidatus Lambdaproteobacteria</taxon>
    </lineage>
</organism>
<dbReference type="EMBL" id="MFNE01000008">
    <property type="protein sequence ID" value="OGG96874.1"/>
    <property type="molecule type" value="Genomic_DNA"/>
</dbReference>
<protein>
    <recommendedName>
        <fullName evidence="3">SbsA Ig-like domain-containing protein</fullName>
    </recommendedName>
</protein>
<evidence type="ECO:0000313" key="4">
    <source>
        <dbReference type="EMBL" id="OGG96874.1"/>
    </source>
</evidence>
<feature type="chain" id="PRO_5009524676" description="SbsA Ig-like domain-containing protein" evidence="2">
    <location>
        <begin position="24"/>
        <end position="903"/>
    </location>
</feature>
<reference evidence="4 5" key="1">
    <citation type="journal article" date="2016" name="Nat. Commun.">
        <title>Thousands of microbial genomes shed light on interconnected biogeochemical processes in an aquifer system.</title>
        <authorList>
            <person name="Anantharaman K."/>
            <person name="Brown C.T."/>
            <person name="Hug L.A."/>
            <person name="Sharon I."/>
            <person name="Castelle C.J."/>
            <person name="Probst A.J."/>
            <person name="Thomas B.C."/>
            <person name="Singh A."/>
            <person name="Wilkins M.J."/>
            <person name="Karaoz U."/>
            <person name="Brodie E.L."/>
            <person name="Williams K.H."/>
            <person name="Hubbard S.S."/>
            <person name="Banfield J.F."/>
        </authorList>
    </citation>
    <scope>NUCLEOTIDE SEQUENCE [LARGE SCALE GENOMIC DNA]</scope>
</reference>
<evidence type="ECO:0000256" key="2">
    <source>
        <dbReference type="SAM" id="SignalP"/>
    </source>
</evidence>